<organism evidence="1 2">
    <name type="scientific">Methylomarinovum caldicuralii</name>
    <dbReference type="NCBI Taxonomy" id="438856"/>
    <lineage>
        <taxon>Bacteria</taxon>
        <taxon>Pseudomonadati</taxon>
        <taxon>Pseudomonadota</taxon>
        <taxon>Gammaproteobacteria</taxon>
        <taxon>Methylococcales</taxon>
        <taxon>Methylothermaceae</taxon>
        <taxon>Methylomarinovum</taxon>
    </lineage>
</organism>
<dbReference type="KEGG" id="mcau:MIT9_P0185"/>
<dbReference type="Proteomes" id="UP001321825">
    <property type="component" value="Chromosome"/>
</dbReference>
<reference evidence="2" key="1">
    <citation type="journal article" date="2024" name="Int. J. Syst. Evol. Microbiol.">
        <title>Methylomarinovum tepidoasis sp. nov., a moderately thermophilic methanotroph of the family Methylothermaceae isolated from a deep-sea hydrothermal field.</title>
        <authorList>
            <person name="Hirayama H."/>
            <person name="Takaki Y."/>
            <person name="Abe M."/>
            <person name="Miyazaki M."/>
            <person name="Uematsu K."/>
            <person name="Matsui Y."/>
            <person name="Takai K."/>
        </authorList>
    </citation>
    <scope>NUCLEOTIDE SEQUENCE [LARGE SCALE GENOMIC DNA]</scope>
    <source>
        <strain evidence="2">IT-9</strain>
    </source>
</reference>
<gene>
    <name evidence="1" type="ORF">MIT9_P0185</name>
</gene>
<evidence type="ECO:0000313" key="1">
    <source>
        <dbReference type="EMBL" id="BCX80611.1"/>
    </source>
</evidence>
<sequence>MAWTQADREALERALARGERRVTFGDKTVEYRSVAELRAALREIDASLARDQGRTPVRQIRLTTDKGF</sequence>
<keyword evidence="2" id="KW-1185">Reference proteome</keyword>
<protein>
    <recommendedName>
        <fullName evidence="3">GpW protein</fullName>
    </recommendedName>
</protein>
<name>A0AAU9CGD4_9GAMM</name>
<dbReference type="AlphaFoldDB" id="A0AAU9CGD4"/>
<accession>A0AAU9CGD4</accession>
<proteinExistence type="predicted"/>
<evidence type="ECO:0008006" key="3">
    <source>
        <dbReference type="Google" id="ProtNLM"/>
    </source>
</evidence>
<dbReference type="EMBL" id="AP024714">
    <property type="protein sequence ID" value="BCX80611.1"/>
    <property type="molecule type" value="Genomic_DNA"/>
</dbReference>
<dbReference type="NCBIfam" id="NF047331">
    <property type="entry name" value="phage_HTJ"/>
    <property type="match status" value="1"/>
</dbReference>
<dbReference type="RefSeq" id="WP_317705579.1">
    <property type="nucleotide sequence ID" value="NZ_AP024714.1"/>
</dbReference>
<evidence type="ECO:0000313" key="2">
    <source>
        <dbReference type="Proteomes" id="UP001321825"/>
    </source>
</evidence>